<gene>
    <name evidence="4" type="ORF">FPZ52_08260</name>
</gene>
<reference evidence="4 5" key="1">
    <citation type="submission" date="2019-07" db="EMBL/GenBank/DDBJ databases">
        <title>Litoreibacter alkalisoli sp. nov., isolated from saline-alkaline soil.</title>
        <authorList>
            <person name="Wang S."/>
            <person name="Xu L."/>
            <person name="Xing Y.-T."/>
            <person name="Sun J.-Q."/>
        </authorList>
    </citation>
    <scope>NUCLEOTIDE SEQUENCE [LARGE SCALE GENOMIC DNA]</scope>
    <source>
        <strain evidence="4 5">LN3S51</strain>
    </source>
</reference>
<keyword evidence="2" id="KW-0472">Membrane</keyword>
<evidence type="ECO:0000256" key="2">
    <source>
        <dbReference type="SAM" id="Phobius"/>
    </source>
</evidence>
<evidence type="ECO:0000313" key="5">
    <source>
        <dbReference type="Proteomes" id="UP000318483"/>
    </source>
</evidence>
<feature type="region of interest" description="Disordered" evidence="1">
    <location>
        <begin position="214"/>
        <end position="234"/>
    </location>
</feature>
<protein>
    <submittedName>
        <fullName evidence="4">Protein BatD</fullName>
    </submittedName>
</protein>
<evidence type="ECO:0000256" key="3">
    <source>
        <dbReference type="SAM" id="SignalP"/>
    </source>
</evidence>
<dbReference type="EMBL" id="CP042261">
    <property type="protein sequence ID" value="QDY69616.1"/>
    <property type="molecule type" value="Genomic_DNA"/>
</dbReference>
<keyword evidence="2" id="KW-0812">Transmembrane</keyword>
<proteinExistence type="predicted"/>
<dbReference type="AlphaFoldDB" id="A0A5B8I9H4"/>
<feature type="signal peptide" evidence="3">
    <location>
        <begin position="1"/>
        <end position="22"/>
    </location>
</feature>
<dbReference type="Proteomes" id="UP000318483">
    <property type="component" value="Chromosome"/>
</dbReference>
<dbReference type="OrthoDB" id="7699970at2"/>
<dbReference type="KEGG" id="lit:FPZ52_08260"/>
<evidence type="ECO:0000313" key="4">
    <source>
        <dbReference type="EMBL" id="QDY69616.1"/>
    </source>
</evidence>
<sequence>MNRLIGFMALVAVALFSPVAHAQDAEDNQASAPVLQVTFDETEAVPGQSLSLRLTVLVPTFMPEPPIWPTMEIPNVLVRLPEGSTGPTSDRVGSETWSGVTRHYRISPMVPGSFSIPPQDLVVTWSDPETNEPIKTTVQTGEIAFTGVVPEGAEGLNPFIAAQDLRLQQQVVGDPQSMTPGGTLKRIVTAHVDGVPPMFVPQLIVPQDLTGLASYPDEPSVDETDDRGVPGGTRTESVTYVAESGGGGVILDVSIDWYNTDTGNIETAVAEGFEIKVDGPPAMLVKDRDWRLIALIVVAGLVGLIILLLLGRRLMRPIRRWHDARHANYLASERFAWKELRQVIGERSYVGLFPALDSWADRMDGGRSTRKARGAASDLRVGRWSLWPASTGHSGVAALEAARGGTVRCAVREHRQGCRSGAAAAKSRPLERLGQNRLHPAL</sequence>
<keyword evidence="3" id="KW-0732">Signal</keyword>
<evidence type="ECO:0000256" key="1">
    <source>
        <dbReference type="SAM" id="MobiDB-lite"/>
    </source>
</evidence>
<keyword evidence="5" id="KW-1185">Reference proteome</keyword>
<name>A0A5B8I9H4_9RHOB</name>
<feature type="transmembrane region" description="Helical" evidence="2">
    <location>
        <begin position="290"/>
        <end position="310"/>
    </location>
</feature>
<feature type="chain" id="PRO_5022754082" evidence="3">
    <location>
        <begin position="23"/>
        <end position="442"/>
    </location>
</feature>
<accession>A0A5B8I9H4</accession>
<keyword evidence="2" id="KW-1133">Transmembrane helix</keyword>
<organism evidence="4 5">
    <name type="scientific">Qingshengfaniella alkalisoli</name>
    <dbReference type="NCBI Taxonomy" id="2599296"/>
    <lineage>
        <taxon>Bacteria</taxon>
        <taxon>Pseudomonadati</taxon>
        <taxon>Pseudomonadota</taxon>
        <taxon>Alphaproteobacteria</taxon>
        <taxon>Rhodobacterales</taxon>
        <taxon>Paracoccaceae</taxon>
        <taxon>Qingshengfaniella</taxon>
    </lineage>
</organism>
<dbReference type="RefSeq" id="WP_146364994.1">
    <property type="nucleotide sequence ID" value="NZ_CP042261.1"/>
</dbReference>